<proteinExistence type="predicted"/>
<accession>A0ACC1C3B1</accession>
<gene>
    <name evidence="1" type="ORF">Patl1_18508</name>
</gene>
<dbReference type="EMBL" id="CM047898">
    <property type="protein sequence ID" value="KAJ0106550.1"/>
    <property type="molecule type" value="Genomic_DNA"/>
</dbReference>
<protein>
    <submittedName>
        <fullName evidence="1">Uncharacterized protein</fullName>
    </submittedName>
</protein>
<comment type="caution">
    <text evidence="1">The sequence shown here is derived from an EMBL/GenBank/DDBJ whole genome shotgun (WGS) entry which is preliminary data.</text>
</comment>
<evidence type="ECO:0000313" key="1">
    <source>
        <dbReference type="EMBL" id="KAJ0106550.1"/>
    </source>
</evidence>
<evidence type="ECO:0000313" key="2">
    <source>
        <dbReference type="Proteomes" id="UP001164250"/>
    </source>
</evidence>
<keyword evidence="2" id="KW-1185">Reference proteome</keyword>
<organism evidence="1 2">
    <name type="scientific">Pistacia atlantica</name>
    <dbReference type="NCBI Taxonomy" id="434234"/>
    <lineage>
        <taxon>Eukaryota</taxon>
        <taxon>Viridiplantae</taxon>
        <taxon>Streptophyta</taxon>
        <taxon>Embryophyta</taxon>
        <taxon>Tracheophyta</taxon>
        <taxon>Spermatophyta</taxon>
        <taxon>Magnoliopsida</taxon>
        <taxon>eudicotyledons</taxon>
        <taxon>Gunneridae</taxon>
        <taxon>Pentapetalae</taxon>
        <taxon>rosids</taxon>
        <taxon>malvids</taxon>
        <taxon>Sapindales</taxon>
        <taxon>Anacardiaceae</taxon>
        <taxon>Pistacia</taxon>
    </lineage>
</organism>
<dbReference type="Proteomes" id="UP001164250">
    <property type="component" value="Chromosome 2"/>
</dbReference>
<name>A0ACC1C3B1_9ROSI</name>
<sequence>MSCTYETKLRNKFGLPEAPTPNWVTHFLCEWCALCQEYRDLQSGGWDPSIGK</sequence>
<reference evidence="2" key="1">
    <citation type="journal article" date="2023" name="G3 (Bethesda)">
        <title>Genome assembly and association tests identify interacting loci associated with vigor, precocity, and sex in interspecific pistachio rootstocks.</title>
        <authorList>
            <person name="Palmer W."/>
            <person name="Jacygrad E."/>
            <person name="Sagayaradj S."/>
            <person name="Cavanaugh K."/>
            <person name="Han R."/>
            <person name="Bertier L."/>
            <person name="Beede B."/>
            <person name="Kafkas S."/>
            <person name="Golino D."/>
            <person name="Preece J."/>
            <person name="Michelmore R."/>
        </authorList>
    </citation>
    <scope>NUCLEOTIDE SEQUENCE [LARGE SCALE GENOMIC DNA]</scope>
</reference>